<organism evidence="2 3">
    <name type="scientific">Exophiala bonariae</name>
    <dbReference type="NCBI Taxonomy" id="1690606"/>
    <lineage>
        <taxon>Eukaryota</taxon>
        <taxon>Fungi</taxon>
        <taxon>Dikarya</taxon>
        <taxon>Ascomycota</taxon>
        <taxon>Pezizomycotina</taxon>
        <taxon>Eurotiomycetes</taxon>
        <taxon>Chaetothyriomycetidae</taxon>
        <taxon>Chaetothyriales</taxon>
        <taxon>Herpotrichiellaceae</taxon>
        <taxon>Exophiala</taxon>
    </lineage>
</organism>
<feature type="domain" description="SnoaL-like" evidence="1">
    <location>
        <begin position="243"/>
        <end position="336"/>
    </location>
</feature>
<keyword evidence="3" id="KW-1185">Reference proteome</keyword>
<dbReference type="Gene3D" id="3.10.450.50">
    <property type="match status" value="1"/>
</dbReference>
<dbReference type="AlphaFoldDB" id="A0AAV9NM64"/>
<evidence type="ECO:0000313" key="3">
    <source>
        <dbReference type="Proteomes" id="UP001358417"/>
    </source>
</evidence>
<dbReference type="SUPFAM" id="SSF54427">
    <property type="entry name" value="NTF2-like"/>
    <property type="match status" value="1"/>
</dbReference>
<sequence length="405" mass="45965">MVKIDLSGFPAIDIGGIPTEPGSAGRLKQRIRRNLKGQGGSSFKLSWTTTVPRLVLTSDTDEFDETIIQHFHEEGFQLAYLAYTGDHADYVARLQHLQDPLELGEKYAIVAYGDAAALVLEACMKPMPKLVGVIAYYPPYMPRTTTSFPPTLNVQIHLASSQKFGTRHPSYRYDHTYEGFAEHDLEEYDKVAARLAWSRDITLLHRSFDMPEYDLEAIWENHTRLEFEEKDVAKTLGTMVSSQPYVNHVPTMTGGIGRDDLHRFYSEFFMPNNPPSMKIRLLSRTVGADRVVDEMLVKFTHTTEIPWMLPGVPPTEKRVEVVLVSVVSMRAGRLAHEHIHWDQASVLVQIGLLDPELVPKTFKTAEEGREKEVKRLPVCGKEAARKVVDEERYESNELIPGWSKE</sequence>
<gene>
    <name evidence="2" type="ORF">LTR84_004527</name>
</gene>
<accession>A0AAV9NM64</accession>
<dbReference type="PANTHER" id="PTHR38436">
    <property type="entry name" value="POLYKETIDE CYCLASE SNOAL-LIKE DOMAIN"/>
    <property type="match status" value="1"/>
</dbReference>
<evidence type="ECO:0000259" key="1">
    <source>
        <dbReference type="Pfam" id="PF12680"/>
    </source>
</evidence>
<dbReference type="Proteomes" id="UP001358417">
    <property type="component" value="Unassembled WGS sequence"/>
</dbReference>
<dbReference type="RefSeq" id="XP_064710728.1">
    <property type="nucleotide sequence ID" value="XM_064848104.1"/>
</dbReference>
<dbReference type="InterPro" id="IPR009959">
    <property type="entry name" value="Cyclase_SnoaL-like"/>
</dbReference>
<dbReference type="InterPro" id="IPR032710">
    <property type="entry name" value="NTF2-like_dom_sf"/>
</dbReference>
<dbReference type="GeneID" id="89972705"/>
<dbReference type="EMBL" id="JAVRRD010000002">
    <property type="protein sequence ID" value="KAK5062456.1"/>
    <property type="molecule type" value="Genomic_DNA"/>
</dbReference>
<evidence type="ECO:0000313" key="2">
    <source>
        <dbReference type="EMBL" id="KAK5062456.1"/>
    </source>
</evidence>
<comment type="caution">
    <text evidence="2">The sequence shown here is derived from an EMBL/GenBank/DDBJ whole genome shotgun (WGS) entry which is preliminary data.</text>
</comment>
<dbReference type="Pfam" id="PF12680">
    <property type="entry name" value="SnoaL_2"/>
    <property type="match status" value="1"/>
</dbReference>
<dbReference type="PANTHER" id="PTHR38436:SF3">
    <property type="entry name" value="CARBOXYMETHYLENEBUTENOLIDASE-RELATED"/>
    <property type="match status" value="1"/>
</dbReference>
<protein>
    <recommendedName>
        <fullName evidence="1">SnoaL-like domain-containing protein</fullName>
    </recommendedName>
</protein>
<reference evidence="2 3" key="1">
    <citation type="submission" date="2023-08" db="EMBL/GenBank/DDBJ databases">
        <title>Black Yeasts Isolated from many extreme environments.</title>
        <authorList>
            <person name="Coleine C."/>
            <person name="Stajich J.E."/>
            <person name="Selbmann L."/>
        </authorList>
    </citation>
    <scope>NUCLEOTIDE SEQUENCE [LARGE SCALE GENOMIC DNA]</scope>
    <source>
        <strain evidence="2 3">CCFEE 5792</strain>
    </source>
</reference>
<dbReference type="InterPro" id="IPR037401">
    <property type="entry name" value="SnoaL-like"/>
</dbReference>
<name>A0AAV9NM64_9EURO</name>
<dbReference type="GO" id="GO:0030638">
    <property type="term" value="P:polyketide metabolic process"/>
    <property type="evidence" value="ECO:0007669"/>
    <property type="project" value="InterPro"/>
</dbReference>
<proteinExistence type="predicted"/>